<gene>
    <name evidence="9" type="ORF">LR48_Vigan11g129800</name>
</gene>
<evidence type="ECO:0000256" key="2">
    <source>
        <dbReference type="ARBA" id="ARBA00022737"/>
    </source>
</evidence>
<dbReference type="PANTHER" id="PTHR45614">
    <property type="entry name" value="MYB PROTEIN-RELATED"/>
    <property type="match status" value="1"/>
</dbReference>
<dbReference type="KEGG" id="var:108346697"/>
<keyword evidence="4" id="KW-0238">DNA-binding</keyword>
<proteinExistence type="predicted"/>
<evidence type="ECO:0000256" key="4">
    <source>
        <dbReference type="ARBA" id="ARBA00023125"/>
    </source>
</evidence>
<dbReference type="GO" id="GO:0000981">
    <property type="term" value="F:DNA-binding transcription factor activity, RNA polymerase II-specific"/>
    <property type="evidence" value="ECO:0007669"/>
    <property type="project" value="TreeGrafter"/>
</dbReference>
<dbReference type="Gramene" id="KOM58264">
    <property type="protein sequence ID" value="KOM58264"/>
    <property type="gene ID" value="LR48_Vigan11g129800"/>
</dbReference>
<keyword evidence="5" id="KW-0539">Nucleus</keyword>
<evidence type="ECO:0000313" key="9">
    <source>
        <dbReference type="EMBL" id="KOM58264.1"/>
    </source>
</evidence>
<protein>
    <submittedName>
        <fullName evidence="9">Uncharacterized protein</fullName>
    </submittedName>
</protein>
<evidence type="ECO:0000259" key="8">
    <source>
        <dbReference type="PROSITE" id="PS51294"/>
    </source>
</evidence>
<evidence type="ECO:0000259" key="7">
    <source>
        <dbReference type="PROSITE" id="PS50090"/>
    </source>
</evidence>
<dbReference type="OMA" id="TMVHPFE"/>
<keyword evidence="3" id="KW-0805">Transcription regulation</keyword>
<keyword evidence="2" id="KW-0677">Repeat</keyword>
<dbReference type="GO" id="GO:0005634">
    <property type="term" value="C:nucleus"/>
    <property type="evidence" value="ECO:0007669"/>
    <property type="project" value="UniProtKB-SubCell"/>
</dbReference>
<dbReference type="Proteomes" id="UP000053144">
    <property type="component" value="Chromosome 11"/>
</dbReference>
<dbReference type="OrthoDB" id="1431846at2759"/>
<dbReference type="InterPro" id="IPR009057">
    <property type="entry name" value="Homeodomain-like_sf"/>
</dbReference>
<dbReference type="InterPro" id="IPR017930">
    <property type="entry name" value="Myb_dom"/>
</dbReference>
<evidence type="ECO:0000256" key="6">
    <source>
        <dbReference type="SAM" id="MobiDB-lite"/>
    </source>
</evidence>
<sequence length="382" mass="43444">MEFDPCFQGPQYLSSICPKIPYLNPHAQYMFPSQSSIFIPPSQPIMFNPNHVFHHFQDHIVNVPPFVMDGSNPIVTPMYGNGIPTPSFGDGSFANINSHQPVMLVPKNNSKIEALYDDHKGKVIWDFSQKTMVHPFEASSPNSPSPFCLSNEYGLGMSEFHRDTDRRMVEVENNTHNATDNIIKGQWTPEEDSALVELVNQFGPKKWSEIAKLMCGRVGKQCRERWHNHLRPNIRKESWSLEEDMILIKAHQEFGNRWSEIAKRLPGRTENSIKNHWNGTKRRQSCRSYNGSKKNPYEGSMLRAYVKRVTAMEESTKVLKKATSKKNKNGLATLFRCTNEMFIGNSSNYAPLQVKSNNIGVSYGAIGTNAINRGMNPISTKY</sequence>
<dbReference type="InterPro" id="IPR050560">
    <property type="entry name" value="MYB_TF"/>
</dbReference>
<dbReference type="EMBL" id="CM003381">
    <property type="protein sequence ID" value="KOM58264.1"/>
    <property type="molecule type" value="Genomic_DNA"/>
</dbReference>
<feature type="domain" description="HTH myb-type" evidence="8">
    <location>
        <begin position="235"/>
        <end position="285"/>
    </location>
</feature>
<dbReference type="PROSITE" id="PS50090">
    <property type="entry name" value="MYB_LIKE"/>
    <property type="match status" value="2"/>
</dbReference>
<name>A0A0L9VU20_PHAAN</name>
<evidence type="ECO:0000256" key="1">
    <source>
        <dbReference type="ARBA" id="ARBA00004123"/>
    </source>
</evidence>
<evidence type="ECO:0000256" key="5">
    <source>
        <dbReference type="ARBA" id="ARBA00023242"/>
    </source>
</evidence>
<organism evidence="9 10">
    <name type="scientific">Phaseolus angularis</name>
    <name type="common">Azuki bean</name>
    <name type="synonym">Vigna angularis</name>
    <dbReference type="NCBI Taxonomy" id="3914"/>
    <lineage>
        <taxon>Eukaryota</taxon>
        <taxon>Viridiplantae</taxon>
        <taxon>Streptophyta</taxon>
        <taxon>Embryophyta</taxon>
        <taxon>Tracheophyta</taxon>
        <taxon>Spermatophyta</taxon>
        <taxon>Magnoliopsida</taxon>
        <taxon>eudicotyledons</taxon>
        <taxon>Gunneridae</taxon>
        <taxon>Pentapetalae</taxon>
        <taxon>rosids</taxon>
        <taxon>fabids</taxon>
        <taxon>Fabales</taxon>
        <taxon>Fabaceae</taxon>
        <taxon>Papilionoideae</taxon>
        <taxon>50 kb inversion clade</taxon>
        <taxon>NPAAA clade</taxon>
        <taxon>indigoferoid/millettioid clade</taxon>
        <taxon>Phaseoleae</taxon>
        <taxon>Vigna</taxon>
    </lineage>
</organism>
<evidence type="ECO:0000256" key="3">
    <source>
        <dbReference type="ARBA" id="ARBA00023015"/>
    </source>
</evidence>
<dbReference type="AlphaFoldDB" id="A0A0L9VU20"/>
<dbReference type="Gene3D" id="1.10.10.60">
    <property type="entry name" value="Homeodomain-like"/>
    <property type="match status" value="2"/>
</dbReference>
<dbReference type="GO" id="GO:0000978">
    <property type="term" value="F:RNA polymerase II cis-regulatory region sequence-specific DNA binding"/>
    <property type="evidence" value="ECO:0007669"/>
    <property type="project" value="TreeGrafter"/>
</dbReference>
<dbReference type="SUPFAM" id="SSF46689">
    <property type="entry name" value="Homeodomain-like"/>
    <property type="match status" value="1"/>
</dbReference>
<dbReference type="InterPro" id="IPR001005">
    <property type="entry name" value="SANT/Myb"/>
</dbReference>
<reference evidence="10" key="1">
    <citation type="journal article" date="2015" name="Proc. Natl. Acad. Sci. U.S.A.">
        <title>Genome sequencing of adzuki bean (Vigna angularis) provides insight into high starch and low fat accumulation and domestication.</title>
        <authorList>
            <person name="Yang K."/>
            <person name="Tian Z."/>
            <person name="Chen C."/>
            <person name="Luo L."/>
            <person name="Zhao B."/>
            <person name="Wang Z."/>
            <person name="Yu L."/>
            <person name="Li Y."/>
            <person name="Sun Y."/>
            <person name="Li W."/>
            <person name="Chen Y."/>
            <person name="Li Y."/>
            <person name="Zhang Y."/>
            <person name="Ai D."/>
            <person name="Zhao J."/>
            <person name="Shang C."/>
            <person name="Ma Y."/>
            <person name="Wu B."/>
            <person name="Wang M."/>
            <person name="Gao L."/>
            <person name="Sun D."/>
            <person name="Zhang P."/>
            <person name="Guo F."/>
            <person name="Wang W."/>
            <person name="Li Y."/>
            <person name="Wang J."/>
            <person name="Varshney R.K."/>
            <person name="Wang J."/>
            <person name="Ling H.Q."/>
            <person name="Wan P."/>
        </authorList>
    </citation>
    <scope>NUCLEOTIDE SEQUENCE</scope>
    <source>
        <strain evidence="10">cv. Jingnong 6</strain>
    </source>
</reference>
<dbReference type="FunFam" id="1.10.10.60:FF:000010">
    <property type="entry name" value="Transcriptional activator Myb isoform A"/>
    <property type="match status" value="1"/>
</dbReference>
<feature type="region of interest" description="Disordered" evidence="6">
    <location>
        <begin position="272"/>
        <end position="292"/>
    </location>
</feature>
<evidence type="ECO:0000313" key="10">
    <source>
        <dbReference type="Proteomes" id="UP000053144"/>
    </source>
</evidence>
<accession>A0A0L9VU20</accession>
<keyword evidence="3" id="KW-0804">Transcription</keyword>
<dbReference type="PROSITE" id="PS51294">
    <property type="entry name" value="HTH_MYB"/>
    <property type="match status" value="2"/>
</dbReference>
<feature type="domain" description="Myb-like" evidence="7">
    <location>
        <begin position="179"/>
        <end position="230"/>
    </location>
</feature>
<feature type="domain" description="HTH myb-type" evidence="8">
    <location>
        <begin position="179"/>
        <end position="234"/>
    </location>
</feature>
<dbReference type="SMART" id="SM00717">
    <property type="entry name" value="SANT"/>
    <property type="match status" value="2"/>
</dbReference>
<comment type="subcellular location">
    <subcellularLocation>
        <location evidence="1">Nucleus</location>
    </subcellularLocation>
</comment>
<dbReference type="Pfam" id="PF13921">
    <property type="entry name" value="Myb_DNA-bind_6"/>
    <property type="match status" value="1"/>
</dbReference>
<dbReference type="PANTHER" id="PTHR45614:SF285">
    <property type="entry name" value="TRANSCRIPTION FACTOR MYB98"/>
    <property type="match status" value="1"/>
</dbReference>
<dbReference type="CDD" id="cd00167">
    <property type="entry name" value="SANT"/>
    <property type="match status" value="2"/>
</dbReference>
<feature type="domain" description="Myb-like" evidence="7">
    <location>
        <begin position="231"/>
        <end position="281"/>
    </location>
</feature>